<keyword evidence="2" id="KW-0539">Nucleus</keyword>
<feature type="compositionally biased region" description="Pro residues" evidence="3">
    <location>
        <begin position="118"/>
        <end position="143"/>
    </location>
</feature>
<feature type="compositionally biased region" description="Basic and acidic residues" evidence="3">
    <location>
        <begin position="39"/>
        <end position="53"/>
    </location>
</feature>
<dbReference type="PANTHER" id="PTHR46266:SF4">
    <property type="entry name" value="TRANSCRIPTION FACTOR TT8"/>
    <property type="match status" value="1"/>
</dbReference>
<proteinExistence type="predicted"/>
<feature type="compositionally biased region" description="Polar residues" evidence="3">
    <location>
        <begin position="85"/>
        <end position="96"/>
    </location>
</feature>
<feature type="compositionally biased region" description="Pro residues" evidence="3">
    <location>
        <begin position="169"/>
        <end position="181"/>
    </location>
</feature>
<feature type="compositionally biased region" description="Basic residues" evidence="3">
    <location>
        <begin position="193"/>
        <end position="211"/>
    </location>
</feature>
<reference evidence="5 6" key="1">
    <citation type="journal article" date="2019" name="Genome Biol. Evol.">
        <title>The Rhododendron genome and chromosomal organization provide insight into shared whole-genome duplications across the heath family (Ericaceae).</title>
        <authorList>
            <person name="Soza V.L."/>
            <person name="Lindsley D."/>
            <person name="Waalkes A."/>
            <person name="Ramage E."/>
            <person name="Patwardhan R.P."/>
            <person name="Burton J.N."/>
            <person name="Adey A."/>
            <person name="Kumar A."/>
            <person name="Qiu R."/>
            <person name="Shendure J."/>
            <person name="Hall B."/>
        </authorList>
    </citation>
    <scope>NUCLEOTIDE SEQUENCE [LARGE SCALE GENOMIC DNA]</scope>
    <source>
        <strain evidence="5">RSF 1966-606</strain>
    </source>
</reference>
<name>A0A6A4LIT6_9ERIC</name>
<feature type="region of interest" description="Disordered" evidence="3">
    <location>
        <begin position="241"/>
        <end position="332"/>
    </location>
</feature>
<evidence type="ECO:0000256" key="1">
    <source>
        <dbReference type="ARBA" id="ARBA00004123"/>
    </source>
</evidence>
<accession>A0A6A4LIT6</accession>
<evidence type="ECO:0000256" key="2">
    <source>
        <dbReference type="ARBA" id="ARBA00023242"/>
    </source>
</evidence>
<dbReference type="AlphaFoldDB" id="A0A6A4LIT6"/>
<dbReference type="OrthoDB" id="690068at2759"/>
<comment type="subcellular location">
    <subcellularLocation>
        <location evidence="1">Nucleus</location>
    </subcellularLocation>
</comment>
<dbReference type="EMBL" id="QEFC01001002">
    <property type="protein sequence ID" value="KAE9460586.1"/>
    <property type="molecule type" value="Genomic_DNA"/>
</dbReference>
<organism evidence="5 6">
    <name type="scientific">Rhododendron williamsianum</name>
    <dbReference type="NCBI Taxonomy" id="262921"/>
    <lineage>
        <taxon>Eukaryota</taxon>
        <taxon>Viridiplantae</taxon>
        <taxon>Streptophyta</taxon>
        <taxon>Embryophyta</taxon>
        <taxon>Tracheophyta</taxon>
        <taxon>Spermatophyta</taxon>
        <taxon>Magnoliopsida</taxon>
        <taxon>eudicotyledons</taxon>
        <taxon>Gunneridae</taxon>
        <taxon>Pentapetalae</taxon>
        <taxon>asterids</taxon>
        <taxon>Ericales</taxon>
        <taxon>Ericaceae</taxon>
        <taxon>Ericoideae</taxon>
        <taxon>Rhodoreae</taxon>
        <taxon>Rhododendron</taxon>
    </lineage>
</organism>
<comment type="caution">
    <text evidence="5">The sequence shown here is derived from an EMBL/GenBank/DDBJ whole genome shotgun (WGS) entry which is preliminary data.</text>
</comment>
<gene>
    <name evidence="5" type="ORF">C3L33_07498</name>
</gene>
<dbReference type="GO" id="GO:0080090">
    <property type="term" value="P:regulation of primary metabolic process"/>
    <property type="evidence" value="ECO:0007669"/>
    <property type="project" value="UniProtKB-ARBA"/>
</dbReference>
<feature type="compositionally biased region" description="Low complexity" evidence="3">
    <location>
        <begin position="97"/>
        <end position="115"/>
    </location>
</feature>
<feature type="compositionally biased region" description="Low complexity" evidence="3">
    <location>
        <begin position="253"/>
        <end position="268"/>
    </location>
</feature>
<keyword evidence="6" id="KW-1185">Reference proteome</keyword>
<sequence>MQLEMSEDIRLGSPDDGSNNLDSAEFQLLAASQGGNTVDHQRRADSYRAESTRRWPLLQDPMSSSLQPPPSGPALEELTQEDTHYSQTVSTILQHQSSRWSDSSSSSSAAATGSSCTPPNPHFPSGTPDPPTTTTTPPSPRTAPPSGSSNTSSSPSPSSTPSTTTTTTPPNPPPPRTPPPASEGDDAAGRAQRQPRPRRASPPRKAQRALHHLAISRPVRDTIEYVKQLRKKIQDLESKARQMELDQRDQSQRSRSSGDLQRSSSLSLKEQRSGITTVVNTDRARVGGGPTGSDKRKLRIVEGTGGAKVKAVDSSPVPVLSPPPPPPPPPPPQPVAGVVVQVQVSIIESDALVELQCPHREGILLDVMVVLRDHRVEVTAVQSSLTNGIFVAELRAKVKDNGSGKKPSIVEVKRAIHQIIPPY</sequence>
<evidence type="ECO:0000256" key="3">
    <source>
        <dbReference type="SAM" id="MobiDB-lite"/>
    </source>
</evidence>
<evidence type="ECO:0000313" key="6">
    <source>
        <dbReference type="Proteomes" id="UP000428333"/>
    </source>
</evidence>
<evidence type="ECO:0000313" key="5">
    <source>
        <dbReference type="EMBL" id="KAE9460586.1"/>
    </source>
</evidence>
<dbReference type="InterPro" id="IPR054502">
    <property type="entry name" value="bHLH-TF_ACT-like_plant"/>
</dbReference>
<dbReference type="PANTHER" id="PTHR46266">
    <property type="entry name" value="TRANSCRIPTION FACTOR TT8"/>
    <property type="match status" value="1"/>
</dbReference>
<feature type="compositionally biased region" description="Pro residues" evidence="3">
    <location>
        <begin position="319"/>
        <end position="332"/>
    </location>
</feature>
<feature type="region of interest" description="Disordered" evidence="3">
    <location>
        <begin position="1"/>
        <end position="223"/>
    </location>
</feature>
<feature type="domain" description="Plant bHLH transcription factor ACT-like" evidence="4">
    <location>
        <begin position="341"/>
        <end position="420"/>
    </location>
</feature>
<dbReference type="Proteomes" id="UP000428333">
    <property type="component" value="Linkage Group LG04"/>
</dbReference>
<feature type="compositionally biased region" description="Low complexity" evidence="3">
    <location>
        <begin position="144"/>
        <end position="168"/>
    </location>
</feature>
<feature type="non-terminal residue" evidence="5">
    <location>
        <position position="1"/>
    </location>
</feature>
<feature type="compositionally biased region" description="Basic and acidic residues" evidence="3">
    <location>
        <begin position="241"/>
        <end position="252"/>
    </location>
</feature>
<dbReference type="GO" id="GO:0005634">
    <property type="term" value="C:nucleus"/>
    <property type="evidence" value="ECO:0007669"/>
    <property type="project" value="UniProtKB-SubCell"/>
</dbReference>
<evidence type="ECO:0000259" key="4">
    <source>
        <dbReference type="Pfam" id="PF22754"/>
    </source>
</evidence>
<dbReference type="Pfam" id="PF22754">
    <property type="entry name" value="bHLH-TF_ACT-like_plant"/>
    <property type="match status" value="1"/>
</dbReference>
<protein>
    <recommendedName>
        <fullName evidence="4">Plant bHLH transcription factor ACT-like domain-containing protein</fullName>
    </recommendedName>
</protein>